<comment type="caution">
    <text evidence="6">The sequence shown here is derived from an EMBL/GenBank/DDBJ whole genome shotgun (WGS) entry which is preliminary data.</text>
</comment>
<proteinExistence type="predicted"/>
<dbReference type="GO" id="GO:0016020">
    <property type="term" value="C:membrane"/>
    <property type="evidence" value="ECO:0007669"/>
    <property type="project" value="UniProtKB-SubCell"/>
</dbReference>
<evidence type="ECO:0000256" key="4">
    <source>
        <dbReference type="ARBA" id="ARBA00023136"/>
    </source>
</evidence>
<name>A0A5C6T378_FUSOC</name>
<feature type="domain" description="Amino acid permease/ SLC12A" evidence="5">
    <location>
        <begin position="83"/>
        <end position="199"/>
    </location>
</feature>
<evidence type="ECO:0000313" key="6">
    <source>
        <dbReference type="EMBL" id="TXC05273.1"/>
    </source>
</evidence>
<dbReference type="AlphaFoldDB" id="A0A5C6T378"/>
<dbReference type="Proteomes" id="UP000321331">
    <property type="component" value="Unassembled WGS sequence"/>
</dbReference>
<evidence type="ECO:0000256" key="2">
    <source>
        <dbReference type="ARBA" id="ARBA00022692"/>
    </source>
</evidence>
<dbReference type="GO" id="GO:0015171">
    <property type="term" value="F:amino acid transmembrane transporter activity"/>
    <property type="evidence" value="ECO:0007669"/>
    <property type="project" value="TreeGrafter"/>
</dbReference>
<reference evidence="6 7" key="1">
    <citation type="submission" date="2019-07" db="EMBL/GenBank/DDBJ databases">
        <title>The First High-Quality Draft Genome Sequence of the Causal Agent of the Current Panama Disease Epidemic.</title>
        <authorList>
            <person name="Warmington R.J."/>
            <person name="Kay W."/>
            <person name="Jeffries A."/>
            <person name="Bebber D."/>
            <person name="Moore K."/>
            <person name="Studholme D.J."/>
        </authorList>
    </citation>
    <scope>NUCLEOTIDE SEQUENCE [LARGE SCALE GENOMIC DNA]</scope>
    <source>
        <strain evidence="6 7">TR4</strain>
    </source>
</reference>
<dbReference type="EMBL" id="VMNF01000007">
    <property type="protein sequence ID" value="TXC05273.1"/>
    <property type="molecule type" value="Genomic_DNA"/>
</dbReference>
<dbReference type="PANTHER" id="PTHR43341">
    <property type="entry name" value="AMINO ACID PERMEASE"/>
    <property type="match status" value="1"/>
</dbReference>
<dbReference type="InterPro" id="IPR004841">
    <property type="entry name" value="AA-permease/SLC12A_dom"/>
</dbReference>
<dbReference type="PANTHER" id="PTHR43341:SF6">
    <property type="entry name" value="AMINO ACID TRANSPORTER (EUROFUNG)"/>
    <property type="match status" value="1"/>
</dbReference>
<evidence type="ECO:0000259" key="5">
    <source>
        <dbReference type="Pfam" id="PF00324"/>
    </source>
</evidence>
<keyword evidence="3" id="KW-1133">Transmembrane helix</keyword>
<evidence type="ECO:0000256" key="3">
    <source>
        <dbReference type="ARBA" id="ARBA00022989"/>
    </source>
</evidence>
<accession>A0A5C6T378</accession>
<dbReference type="InterPro" id="IPR050524">
    <property type="entry name" value="APC_YAT"/>
</dbReference>
<comment type="subcellular location">
    <subcellularLocation>
        <location evidence="1">Membrane</location>
        <topology evidence="1">Multi-pass membrane protein</topology>
    </subcellularLocation>
</comment>
<protein>
    <recommendedName>
        <fullName evidence="5">Amino acid permease/ SLC12A domain-containing protein</fullName>
    </recommendedName>
</protein>
<dbReference type="Gene3D" id="1.20.1740.10">
    <property type="entry name" value="Amino acid/polyamine transporter I"/>
    <property type="match status" value="1"/>
</dbReference>
<keyword evidence="2" id="KW-0812">Transmembrane</keyword>
<keyword evidence="4" id="KW-0472">Membrane</keyword>
<organism evidence="6 7">
    <name type="scientific">Fusarium oxysporum f. sp. cubense</name>
    <dbReference type="NCBI Taxonomy" id="61366"/>
    <lineage>
        <taxon>Eukaryota</taxon>
        <taxon>Fungi</taxon>
        <taxon>Dikarya</taxon>
        <taxon>Ascomycota</taxon>
        <taxon>Pezizomycotina</taxon>
        <taxon>Sordariomycetes</taxon>
        <taxon>Hypocreomycetidae</taxon>
        <taxon>Hypocreales</taxon>
        <taxon>Nectriaceae</taxon>
        <taxon>Fusarium</taxon>
        <taxon>Fusarium oxysporum species complex</taxon>
    </lineage>
</organism>
<evidence type="ECO:0000313" key="7">
    <source>
        <dbReference type="Proteomes" id="UP000321331"/>
    </source>
</evidence>
<sequence>MSATVVEPNSNFGVERGNYVGEELQHILFRARFPTTFKDDSGVLEDRRYGNATVGETPFSNGMFIYHFFIKHYEEVINHNGTLWTIGGSIGTPVFISIGTGLAHGGPGSLFLAYTLYSAMVGLVNNCMAEMAVQHPVSGAFIRMAGHWVDEAFGFMVGWNFFLYEALRVPFEVPALNVVLKFWRDDIPVAAVVRLVLFFVGELKLHTLFDSY</sequence>
<evidence type="ECO:0000256" key="1">
    <source>
        <dbReference type="ARBA" id="ARBA00004141"/>
    </source>
</evidence>
<gene>
    <name evidence="6" type="ORF">FocTR4_00001812</name>
</gene>
<dbReference type="Pfam" id="PF00324">
    <property type="entry name" value="AA_permease"/>
    <property type="match status" value="1"/>
</dbReference>